<reference evidence="2" key="1">
    <citation type="submission" date="2016-11" db="EMBL/GenBank/DDBJ databases">
        <authorList>
            <person name="Varghese N."/>
            <person name="Submissions S."/>
        </authorList>
    </citation>
    <scope>NUCLEOTIDE SEQUENCE [LARGE SCALE GENOMIC DNA]</scope>
    <source>
        <strain evidence="2">DSM 15449</strain>
    </source>
</reference>
<dbReference type="Proteomes" id="UP000183954">
    <property type="component" value="Unassembled WGS sequence"/>
</dbReference>
<accession>A0A1M5SGS7</accession>
<name>A0A1M5SGS7_9FIRM</name>
<dbReference type="STRING" id="1121420.SAMN02746098_00847"/>
<sequence>MSVLGELRSVSGREGHEHTCSTVRSSCQTRALIRLCKRAGFPAKAASVPHGRRETSLFPALLYASGLKPSLATTLAKVSRRVLVTLALGVCWGKLGKLGQVLELTSKLSGAAGLGTDLGDRWGVSWCLGSCCKLNFGTCFRHVAPLNRCGGFILHCCFSLNLLGNLPWNQSF</sequence>
<proteinExistence type="predicted"/>
<gene>
    <name evidence="1" type="ORF">SAMN02746098_00847</name>
</gene>
<protein>
    <submittedName>
        <fullName evidence="1">Uncharacterized protein</fullName>
    </submittedName>
</protein>
<dbReference type="EMBL" id="FQXJ01000003">
    <property type="protein sequence ID" value="SHH37797.1"/>
    <property type="molecule type" value="Genomic_DNA"/>
</dbReference>
<evidence type="ECO:0000313" key="2">
    <source>
        <dbReference type="Proteomes" id="UP000183954"/>
    </source>
</evidence>
<keyword evidence="2" id="KW-1185">Reference proteome</keyword>
<organism evidence="1 2">
    <name type="scientific">Desulfosporosinus lacus DSM 15449</name>
    <dbReference type="NCBI Taxonomy" id="1121420"/>
    <lineage>
        <taxon>Bacteria</taxon>
        <taxon>Bacillati</taxon>
        <taxon>Bacillota</taxon>
        <taxon>Clostridia</taxon>
        <taxon>Eubacteriales</taxon>
        <taxon>Desulfitobacteriaceae</taxon>
        <taxon>Desulfosporosinus</taxon>
    </lineage>
</organism>
<evidence type="ECO:0000313" key="1">
    <source>
        <dbReference type="EMBL" id="SHH37797.1"/>
    </source>
</evidence>
<dbReference type="AlphaFoldDB" id="A0A1M5SGS7"/>